<proteinExistence type="predicted"/>
<dbReference type="Pfam" id="PF09922">
    <property type="entry name" value="LiaF-like_C"/>
    <property type="match status" value="1"/>
</dbReference>
<dbReference type="EMBL" id="RAPK01000010">
    <property type="protein sequence ID" value="RKD71288.1"/>
    <property type="molecule type" value="Genomic_DNA"/>
</dbReference>
<evidence type="ECO:0000313" key="3">
    <source>
        <dbReference type="EMBL" id="RKD71288.1"/>
    </source>
</evidence>
<keyword evidence="1" id="KW-0472">Membrane</keyword>
<feature type="transmembrane region" description="Helical" evidence="1">
    <location>
        <begin position="12"/>
        <end position="45"/>
    </location>
</feature>
<sequence>MLSRISTTTINTVGLIAVILLAIELLFTDGGIIFSLLFFAVLLFLGKKFMKRTLGKVVFWIGAVGLGLSALSTISVRFAIVAFLVLLLIQSHKKREQPDELVPSFLIEKPDREREAVRPLLKNRFLGREKTLEQPYGWKHINITGGVGDRIIDTTNTVLPEEAVIVIRHGMGKVTIYVPYEVKFSLYHSTVFGHVFLPGMEKERLFNKSMIYHSEEEEPEAVHLQIFTSILSGDLEVKRR</sequence>
<evidence type="ECO:0000256" key="1">
    <source>
        <dbReference type="SAM" id="Phobius"/>
    </source>
</evidence>
<reference evidence="3 4" key="1">
    <citation type="submission" date="2018-09" db="EMBL/GenBank/DDBJ databases">
        <title>Genomic Encyclopedia of Archaeal and Bacterial Type Strains, Phase II (KMG-II): from individual species to whole genera.</title>
        <authorList>
            <person name="Goeker M."/>
        </authorList>
    </citation>
    <scope>NUCLEOTIDE SEQUENCE [LARGE SCALE GENOMIC DNA]</scope>
    <source>
        <strain evidence="3 4">DSM 17008</strain>
    </source>
</reference>
<keyword evidence="1" id="KW-0812">Transmembrane</keyword>
<dbReference type="GO" id="GO:0016020">
    <property type="term" value="C:membrane"/>
    <property type="evidence" value="ECO:0007669"/>
    <property type="project" value="InterPro"/>
</dbReference>
<comment type="caution">
    <text evidence="3">The sequence shown here is derived from an EMBL/GenBank/DDBJ whole genome shotgun (WGS) entry which is preliminary data.</text>
</comment>
<dbReference type="Proteomes" id="UP000285120">
    <property type="component" value="Unassembled WGS sequence"/>
</dbReference>
<evidence type="ECO:0000259" key="2">
    <source>
        <dbReference type="Pfam" id="PF09922"/>
    </source>
</evidence>
<protein>
    <submittedName>
        <fullName evidence="3">Lia operon protein LiaF</fullName>
    </submittedName>
</protein>
<dbReference type="NCBIfam" id="NF040535">
    <property type="entry name" value="LiaF_C_term"/>
    <property type="match status" value="1"/>
</dbReference>
<dbReference type="PIRSF" id="PIRSF031509">
    <property type="entry name" value="Cell_wall_LiaF/YvqF"/>
    <property type="match status" value="1"/>
</dbReference>
<name>A0A419V035_9BACL</name>
<dbReference type="AlphaFoldDB" id="A0A419V035"/>
<dbReference type="InterPro" id="IPR016975">
    <property type="entry name" value="Cell_wall_LiaF"/>
</dbReference>
<feature type="domain" description="Cell wall-active antibiotics response LiaF-like C-terminal" evidence="2">
    <location>
        <begin position="125"/>
        <end position="237"/>
    </location>
</feature>
<dbReference type="RefSeq" id="WP_120193831.1">
    <property type="nucleotide sequence ID" value="NZ_RAPK01000010.1"/>
</dbReference>
<keyword evidence="4" id="KW-1185">Reference proteome</keyword>
<dbReference type="OrthoDB" id="2351415at2"/>
<feature type="transmembrane region" description="Helical" evidence="1">
    <location>
        <begin position="57"/>
        <end position="89"/>
    </location>
</feature>
<gene>
    <name evidence="3" type="ORF">ATL39_2684</name>
</gene>
<dbReference type="InterPro" id="IPR024425">
    <property type="entry name" value="LiaF-like_C"/>
</dbReference>
<organism evidence="3 4">
    <name type="scientific">Sinobaca qinghaiensis</name>
    <dbReference type="NCBI Taxonomy" id="342944"/>
    <lineage>
        <taxon>Bacteria</taxon>
        <taxon>Bacillati</taxon>
        <taxon>Bacillota</taxon>
        <taxon>Bacilli</taxon>
        <taxon>Bacillales</taxon>
        <taxon>Sporolactobacillaceae</taxon>
        <taxon>Sinobaca</taxon>
    </lineage>
</organism>
<keyword evidence="1" id="KW-1133">Transmembrane helix</keyword>
<dbReference type="InterPro" id="IPR047793">
    <property type="entry name" value="LiaF_C"/>
</dbReference>
<accession>A0A419V035</accession>
<evidence type="ECO:0000313" key="4">
    <source>
        <dbReference type="Proteomes" id="UP000285120"/>
    </source>
</evidence>